<feature type="transmembrane region" description="Helical" evidence="2">
    <location>
        <begin position="1985"/>
        <end position="2008"/>
    </location>
</feature>
<dbReference type="Proteomes" id="UP000318821">
    <property type="component" value="Unassembled WGS sequence"/>
</dbReference>
<dbReference type="VEuPathDB" id="TriTrypDB:LdBPK_030450.1"/>
<feature type="region of interest" description="Disordered" evidence="1">
    <location>
        <begin position="387"/>
        <end position="440"/>
    </location>
</feature>
<gene>
    <name evidence="3" type="ORF">CGC20_27450</name>
</gene>
<feature type="region of interest" description="Disordered" evidence="1">
    <location>
        <begin position="1498"/>
        <end position="1518"/>
    </location>
</feature>
<proteinExistence type="predicted"/>
<dbReference type="VEuPathDB" id="TriTrypDB:LDHU3_03.0460"/>
<feature type="region of interest" description="Disordered" evidence="1">
    <location>
        <begin position="994"/>
        <end position="1035"/>
    </location>
</feature>
<feature type="compositionally biased region" description="Basic residues" evidence="1">
    <location>
        <begin position="153"/>
        <end position="163"/>
    </location>
</feature>
<keyword evidence="2" id="KW-0812">Transmembrane</keyword>
<feature type="region of interest" description="Disordered" evidence="1">
    <location>
        <begin position="2166"/>
        <end position="2187"/>
    </location>
</feature>
<feature type="compositionally biased region" description="Basic and acidic residues" evidence="1">
    <location>
        <begin position="755"/>
        <end position="769"/>
    </location>
</feature>
<comment type="caution">
    <text evidence="3">The sequence shown here is derived from an EMBL/GenBank/DDBJ whole genome shotgun (WGS) entry which is preliminary data.</text>
</comment>
<feature type="compositionally biased region" description="Low complexity" evidence="1">
    <location>
        <begin position="21"/>
        <end position="43"/>
    </location>
</feature>
<protein>
    <submittedName>
        <fullName evidence="3">Putative integral membrane protein</fullName>
    </submittedName>
</protein>
<accession>A0A504XWQ9</accession>
<dbReference type="VEuPathDB" id="TriTrypDB:LdBPK_030440.1"/>
<feature type="region of interest" description="Disordered" evidence="1">
    <location>
        <begin position="108"/>
        <end position="130"/>
    </location>
</feature>
<feature type="transmembrane region" description="Helical" evidence="2">
    <location>
        <begin position="1924"/>
        <end position="1947"/>
    </location>
</feature>
<feature type="region of interest" description="Disordered" evidence="1">
    <location>
        <begin position="1"/>
        <end position="94"/>
    </location>
</feature>
<feature type="region of interest" description="Disordered" evidence="1">
    <location>
        <begin position="1698"/>
        <end position="1724"/>
    </location>
</feature>
<sequence>MRAPALASWQPQEPRGTDSALSLSPQQRPLLSLRSPPSTPQQRDGGRHPDAASAGELVSPLMRSPRMTSPLQYQQQHHRRYRSSLPAPPPLRSLTLSSDRVSLRLARAHAPHHQQRTHHVDQSGRPATRHAPPLSIAALEEHDSASATARQGSRAHNRRHTRGRSNVQLHLSAPVLSNNQAEDKAHLSTPVDQRIPAMVPPSYDVYNLDMPGAGMREAAAGATRGAYASSSLTSQAYQLKTAQPQLLHTLKLVDGVWRVVVPPQQQPPTSGPQLQRGTAAHQRHGNPACHSPRNHSCDWCGGLDNSEAASATEAASPTRCHGAKSPTYRIPTATTFTAAGTPCGLSMSACDGDWRSPCLAAANMWCHQQHYPLQCHARTTPASVAMRSSSVGLSDGVDTALSPASTPARAPRTPRRQQQQPHLPHGRYGAHHHCGVHSPSAPSFASEEAYATCGQCNTPHEADLAAGTPSSAVPRAAASVAGRGYQQALMTPTIVIARATPATARDALTATTVTDARWGFTNSAAASTSVGSTLQHDNARTTLPSIASVSAATATADGGRGGAVAPRKPPRPWTRQLRSPSSVYYSPQQFRVGDLQQSAPATATTTPALRMRQPHNWALYGQRGTHTVSQPSHAGSGSILHSCTAVTPLRCSCRDAAGWAGPNVLTTPRSACCGAPSAGEGWRSPMQWNPRQARDDLEMEAVKHVAQFALAQVAATAAAAAPSTGLSSVSFSPSYATVSWNTVAQEAAVAVSPSHARDGSRAEETRDDSVSQDTVALDGEEAAAEWLELLLHYRDRENESGRIRRALVDASAAAQAPPTEAEGSSNPSAAAAAVTTATTISWWATSSLMREGFPSRDDGNAVASAAVATASLASRLRRLHWNEVISLVLDSDPYYHCKEEAAVVAETNDAASLPSPPHKTRLLVHAGALSYFAYIATNLPRHVPCYLTVEGATGSPSQQGASAATSTMTCFVYESAEGMQLFMHDEMPRWNALAHAAQPAQRHANSQEARSGASWQAQPPPTAEPERTAAEHGRHQARRHALLAFAAITCVGCMVASSVSLRSHSVFSSRVASRRAGVPNFASAMSVFAAPWDGLAPATGISGTQAACVAHAMVGGLLFKAVLAVLLERSLAGVKVVLPPPRWLNAKESFSDARVPVTRHVEAELETMYYRSVAATAILLDSWGAVDIGRAVRLANAWLAATDGGAEEGQKTRHPHLEGIAALWAFPSPPMARICSITAALSLFRTSLHWCSNMAPLTQRCCGVSASSAIRSSPLAARTRSFIRFCIVLLLLACHAACAASSTGNEGIDHGHASGKSGAAAHNIDSSIGDIAAPSTSEQTSGAASAPMRHTAGTTRAAGLLTCQELYAKRASSSSLPLSGDCVLPRISKELSGDRRDDLLQQASSAEAAARIFIWHIGPRTPAHQAPLQSTFPSYFMNVSTAAAATAGGSQLSSGAVGGVRGMLLPDAATAWRVRSYNALYSDEGRAAAGSLSSGWHHGTAGVQRGEHGSDAQAGKRGGDASSLSFMRSVRAVVQPIVSVVAVVVDVSGLGHCVRCSATEVIANLRVFAWRSGTAWAQVFMRRRVALRIHIGSWSGTAAAAAADEGNSKGGAGGGDGTVTSSMPPHVMLSRMAMSTHGSASLLRVVSFPPVVQLVPSTQSQPAAASFVCSLPAVHATSLLLEEDAMARRREAQQAAAAAGMAVFPRGRRQRARTGPPSSPPSPQLWMVSIMKDVVCLAARLLSGTSRGDDAAAAAAAAWSRAASISADDGVSRSAAVAAARGFRARVREELGPHQNFGESVLPIALQQMLGSRTMHTHAQLVENEEVVAGEERETFYMQWEASLSAGKPMCLALVALPSSSAAAAGTLLQSTAAADHLPVSLEETCSFDILWLQMLIMAWVVWQLERRVAQSTLVKHLGTSFQLAMLAMALLLGGSTAMMDGLLNVVKSINYMILSLSEPASGGGRGWAGAEGGGDADDDSSTSALSVFVVLGSGLLVLMCVGSGILLNWLVPPAVLRATTFWCVRALLWTLWGLCVLRNTEATVVAALLWTLWQARSLARATPRFLSPAMRGKSVEFSVNDPLEEVPHDAQQARGYVTPLAVSSWAATSGSSSTGYASLRTSGARLKRYEEEGAEYTRRALEELAAHLRANPGRYATRLRDPNGVQHWAGATSTETDEEAEEVAAA</sequence>
<feature type="region of interest" description="Disordered" evidence="1">
    <location>
        <begin position="751"/>
        <end position="774"/>
    </location>
</feature>
<dbReference type="VEuPathDB" id="TriTrypDB:LdCL_030009500"/>
<name>A0A504XWQ9_LEIDO</name>
<feature type="compositionally biased region" description="Basic and acidic residues" evidence="1">
    <location>
        <begin position="1024"/>
        <end position="1034"/>
    </location>
</feature>
<feature type="compositionally biased region" description="Low complexity" evidence="1">
    <location>
        <begin position="400"/>
        <end position="423"/>
    </location>
</feature>
<evidence type="ECO:0000313" key="4">
    <source>
        <dbReference type="Proteomes" id="UP000318821"/>
    </source>
</evidence>
<feature type="region of interest" description="Disordered" evidence="1">
    <location>
        <begin position="263"/>
        <end position="291"/>
    </location>
</feature>
<feature type="region of interest" description="Disordered" evidence="1">
    <location>
        <begin position="142"/>
        <end position="168"/>
    </location>
</feature>
<reference evidence="4" key="1">
    <citation type="submission" date="2019-02" db="EMBL/GenBank/DDBJ databases">
        <title>FDA dAtabase for Regulatory Grade micrObial Sequences (FDA-ARGOS): Supporting development and validation of Infectious Disease Dx tests.</title>
        <authorList>
            <person name="Duncan R."/>
            <person name="Fisher C."/>
            <person name="Tallon L."/>
            <person name="Sadzewicz L."/>
            <person name="Sengamalay N."/>
            <person name="Ott S."/>
            <person name="Godinez A."/>
            <person name="Nagaraj S."/>
            <person name="Vavikolanu K."/>
            <person name="Vyas G."/>
            <person name="Nadendla S."/>
            <person name="Aluvathingal J."/>
            <person name="Sichtig H."/>
        </authorList>
    </citation>
    <scope>NUCLEOTIDE SEQUENCE [LARGE SCALE GENOMIC DNA]</scope>
    <source>
        <strain evidence="4">FDAARGOS_360</strain>
    </source>
</reference>
<feature type="compositionally biased region" description="Basic residues" evidence="1">
    <location>
        <begin position="424"/>
        <end position="435"/>
    </location>
</feature>
<evidence type="ECO:0000313" key="3">
    <source>
        <dbReference type="EMBL" id="TPP52964.1"/>
    </source>
</evidence>
<feature type="compositionally biased region" description="Polar residues" evidence="1">
    <location>
        <begin position="1003"/>
        <end position="1015"/>
    </location>
</feature>
<keyword evidence="2" id="KW-1133">Transmembrane helix</keyword>
<dbReference type="VEuPathDB" id="TriTrypDB:LdCL_030009400"/>
<dbReference type="VEuPathDB" id="TriTrypDB:LDHU3_03.0470"/>
<keyword evidence="2" id="KW-0472">Membrane</keyword>
<evidence type="ECO:0000256" key="2">
    <source>
        <dbReference type="SAM" id="Phobius"/>
    </source>
</evidence>
<feature type="region of interest" description="Disordered" evidence="1">
    <location>
        <begin position="551"/>
        <end position="580"/>
    </location>
</feature>
<dbReference type="VEuPathDB" id="TriTrypDB:LdCL_030009600"/>
<feature type="compositionally biased region" description="Basic residues" evidence="1">
    <location>
        <begin position="108"/>
        <end position="117"/>
    </location>
</feature>
<dbReference type="VEuPathDB" id="TriTrypDB:LDHU3_03.0450"/>
<evidence type="ECO:0000256" key="1">
    <source>
        <dbReference type="SAM" id="MobiDB-lite"/>
    </source>
</evidence>
<organism evidence="3 4">
    <name type="scientific">Leishmania donovani</name>
    <dbReference type="NCBI Taxonomy" id="5661"/>
    <lineage>
        <taxon>Eukaryota</taxon>
        <taxon>Discoba</taxon>
        <taxon>Euglenozoa</taxon>
        <taxon>Kinetoplastea</taxon>
        <taxon>Metakinetoplastina</taxon>
        <taxon>Trypanosomatida</taxon>
        <taxon>Trypanosomatidae</taxon>
        <taxon>Leishmaniinae</taxon>
        <taxon>Leishmania</taxon>
    </lineage>
</organism>
<dbReference type="EMBL" id="RHLD01000061">
    <property type="protein sequence ID" value="TPP52964.1"/>
    <property type="molecule type" value="Genomic_DNA"/>
</dbReference>
<feature type="compositionally biased region" description="Acidic residues" evidence="1">
    <location>
        <begin position="2176"/>
        <end position="2187"/>
    </location>
</feature>